<dbReference type="Proteomes" id="UP000727506">
    <property type="component" value="Unassembled WGS sequence"/>
</dbReference>
<comment type="caution">
    <text evidence="1">Lacks conserved residue(s) required for the propagation of feature annotation.</text>
</comment>
<comment type="function">
    <text evidence="1">Catalyzes the epimerization of the S- and R-forms of NAD(P)HX, a damaged form of NAD(P)H that is a result of enzymatic or heat-dependent hydration. This is a prerequisite for the S-specific NAD(P)H-hydrate dehydratase to allow the repair of both epimers of NAD(P)HX.</text>
</comment>
<keyword evidence="1" id="KW-0547">Nucleotide-binding</keyword>
<dbReference type="CDD" id="cd10032">
    <property type="entry name" value="UDG-F6_HDG"/>
    <property type="match status" value="1"/>
</dbReference>
<dbReference type="NCBIfam" id="TIGR04274">
    <property type="entry name" value="hypoxanDNAglyco"/>
    <property type="match status" value="1"/>
</dbReference>
<feature type="region of interest" description="Disordered" evidence="2">
    <location>
        <begin position="455"/>
        <end position="569"/>
    </location>
</feature>
<dbReference type="SUPFAM" id="SSF52141">
    <property type="entry name" value="Uracil-DNA glycosylase-like"/>
    <property type="match status" value="1"/>
</dbReference>
<dbReference type="GO" id="GO:0052856">
    <property type="term" value="F:NAD(P)HX epimerase activity"/>
    <property type="evidence" value="ECO:0007669"/>
    <property type="project" value="UniProtKB-UniRule"/>
</dbReference>
<dbReference type="PROSITE" id="PS51385">
    <property type="entry name" value="YJEF_N"/>
    <property type="match status" value="1"/>
</dbReference>
<reference evidence="4" key="1">
    <citation type="submission" date="2021-02" db="EMBL/GenBank/DDBJ databases">
        <title>Infant gut strain persistence is associated with maternal origin, phylogeny, and functional potential including surface adhesion and iron acquisition.</title>
        <authorList>
            <person name="Lou Y.C."/>
        </authorList>
    </citation>
    <scope>NUCLEOTIDE SEQUENCE</scope>
    <source>
        <strain evidence="4">L2_039_000G1_dasL2_039_000G1_concoct_11</strain>
    </source>
</reference>
<accession>A0A943V167</accession>
<feature type="compositionally biased region" description="Basic and acidic residues" evidence="2">
    <location>
        <begin position="526"/>
        <end position="542"/>
    </location>
</feature>
<dbReference type="EMBL" id="JAGZSV010000088">
    <property type="protein sequence ID" value="MBS6940940.1"/>
    <property type="molecule type" value="Genomic_DNA"/>
</dbReference>
<dbReference type="GO" id="GO:0046872">
    <property type="term" value="F:metal ion binding"/>
    <property type="evidence" value="ECO:0007669"/>
    <property type="project" value="UniProtKB-KW"/>
</dbReference>
<dbReference type="HAMAP" id="MF_01966">
    <property type="entry name" value="NADHX_epimerase"/>
    <property type="match status" value="1"/>
</dbReference>
<dbReference type="GO" id="GO:0016798">
    <property type="term" value="F:hydrolase activity, acting on glycosyl bonds"/>
    <property type="evidence" value="ECO:0007669"/>
    <property type="project" value="UniProtKB-KW"/>
</dbReference>
<feature type="domain" description="YjeF N-terminal" evidence="3">
    <location>
        <begin position="177"/>
        <end position="447"/>
    </location>
</feature>
<evidence type="ECO:0000259" key="3">
    <source>
        <dbReference type="PROSITE" id="PS51385"/>
    </source>
</evidence>
<dbReference type="SMART" id="SM00986">
    <property type="entry name" value="UDG"/>
    <property type="match status" value="1"/>
</dbReference>
<comment type="catalytic activity">
    <reaction evidence="1">
        <text>(6R)-NADPHX = (6S)-NADPHX</text>
        <dbReference type="Rhea" id="RHEA:32227"/>
        <dbReference type="ChEBI" id="CHEBI:64076"/>
        <dbReference type="ChEBI" id="CHEBI:64077"/>
        <dbReference type="EC" id="5.1.99.6"/>
    </reaction>
</comment>
<sequence length="569" mass="60577">MPDHVVHTIEPVFDSRSRVLVLGSVPSPKSREAGFFYGHPQNRFWRVLAAVFDEPVARSVAEKRDLLLRKHIALWDVVRSCDIEGASDASIRNAEPNDLARIFDAADIRAVFCTGAKAGELYARLCEQRYGTPCTVLPSTSPANAKASFETLVQTYGTALREHLDPFDPPVLNVHDVAELEHAIERCGTPLEKLMERAGRALAHATERLMERTNAQMRVSGSKTTANGPSSQARLQRGEEADRSHATGKTSDEHASDDAGATKADAAKRCVVLCGSGSNGGDGWIAARELAASGCEVRVVSAVAVEDIAAQPARSAAQAAAEALRGKGNASIIVNPDEESLERALDGADAVIDALFGTGFSGTQIRAPFDAWIDACNKQRERGAYVVAADVPSGLSAQTGRAARPCIKADVTVTMLASKPGLETPYAFAFCGNVSVAPIADIEPLFARGGNTGGNASAAPAAARGHAEDAMSAAHANADEKAANASDEAPEEDAHACAKQACMKKGRAPEGTAALQTRSANRKSARRPEAEQNGRGEFFRPEAEDDDGYDPYSDRRPEPEPLFQRDPWR</sequence>
<feature type="binding site" evidence="1">
    <location>
        <position position="390"/>
    </location>
    <ligand>
        <name>(6S)-NADPHX</name>
        <dbReference type="ChEBI" id="CHEBI:64076"/>
    </ligand>
</feature>
<dbReference type="SMART" id="SM00987">
    <property type="entry name" value="UreE_C"/>
    <property type="match status" value="1"/>
</dbReference>
<dbReference type="Pfam" id="PF03853">
    <property type="entry name" value="YjeF_N"/>
    <property type="match status" value="1"/>
</dbReference>
<evidence type="ECO:0000256" key="2">
    <source>
        <dbReference type="SAM" id="MobiDB-lite"/>
    </source>
</evidence>
<comment type="catalytic activity">
    <reaction evidence="1">
        <text>(6R)-NADHX = (6S)-NADHX</text>
        <dbReference type="Rhea" id="RHEA:32215"/>
        <dbReference type="ChEBI" id="CHEBI:64074"/>
        <dbReference type="ChEBI" id="CHEBI:64075"/>
        <dbReference type="EC" id="5.1.99.6"/>
    </reaction>
</comment>
<dbReference type="AlphaFoldDB" id="A0A943V167"/>
<dbReference type="GO" id="GO:0000166">
    <property type="term" value="F:nucleotide binding"/>
    <property type="evidence" value="ECO:0007669"/>
    <property type="project" value="UniProtKB-KW"/>
</dbReference>
<comment type="caution">
    <text evidence="4">The sequence shown here is derived from an EMBL/GenBank/DDBJ whole genome shotgun (WGS) entry which is preliminary data.</text>
</comment>
<evidence type="ECO:0000313" key="4">
    <source>
        <dbReference type="EMBL" id="MBS6940940.1"/>
    </source>
</evidence>
<feature type="binding site" evidence="1">
    <location>
        <position position="353"/>
    </location>
    <ligand>
        <name>K(+)</name>
        <dbReference type="ChEBI" id="CHEBI:29103"/>
    </ligand>
</feature>
<organism evidence="4 5">
    <name type="scientific">Slackia piriformis</name>
    <dbReference type="NCBI Taxonomy" id="626934"/>
    <lineage>
        <taxon>Bacteria</taxon>
        <taxon>Bacillati</taxon>
        <taxon>Actinomycetota</taxon>
        <taxon>Coriobacteriia</taxon>
        <taxon>Eggerthellales</taxon>
        <taxon>Eggerthellaceae</taxon>
        <taxon>Slackia</taxon>
    </lineage>
</organism>
<keyword evidence="1" id="KW-0520">NAD</keyword>
<feature type="region of interest" description="Disordered" evidence="2">
    <location>
        <begin position="213"/>
        <end position="260"/>
    </location>
</feature>
<protein>
    <recommendedName>
        <fullName evidence="1">NAD(P)H-hydrate epimerase</fullName>
        <ecNumber evidence="1">5.1.99.6</ecNumber>
    </recommendedName>
    <alternativeName>
        <fullName evidence="1">NAD(P)HX epimerase</fullName>
    </alternativeName>
</protein>
<dbReference type="InterPro" id="IPR036895">
    <property type="entry name" value="Uracil-DNA_glycosylase-like_sf"/>
</dbReference>
<comment type="similarity">
    <text evidence="1">Belongs to the NnrE/AIBP family.</text>
</comment>
<proteinExistence type="inferred from homology"/>
<keyword evidence="1" id="KW-0413">Isomerase</keyword>
<dbReference type="SUPFAM" id="SSF64153">
    <property type="entry name" value="YjeF N-terminal domain-like"/>
    <property type="match status" value="1"/>
</dbReference>
<keyword evidence="1" id="KW-0479">Metal-binding</keyword>
<keyword evidence="1" id="KW-0521">NADP</keyword>
<keyword evidence="4" id="KW-0378">Hydrolase</keyword>
<feature type="binding site" evidence="1">
    <location>
        <begin position="278"/>
        <end position="282"/>
    </location>
    <ligand>
        <name>(6S)-NADPHX</name>
        <dbReference type="ChEBI" id="CHEBI:64076"/>
    </ligand>
</feature>
<dbReference type="InterPro" id="IPR026353">
    <property type="entry name" value="Hypoxan-DNA_Glyclase"/>
</dbReference>
<feature type="compositionally biased region" description="Low complexity" evidence="2">
    <location>
        <begin position="455"/>
        <end position="476"/>
    </location>
</feature>
<gene>
    <name evidence="1" type="primary">nnrE</name>
    <name evidence="4" type="ORF">KH142_05585</name>
</gene>
<feature type="binding site" evidence="1">
    <location>
        <position position="393"/>
    </location>
    <ligand>
        <name>K(+)</name>
        <dbReference type="ChEBI" id="CHEBI:29103"/>
    </ligand>
</feature>
<comment type="cofactor">
    <cofactor evidence="1">
        <name>K(+)</name>
        <dbReference type="ChEBI" id="CHEBI:29103"/>
    </cofactor>
    <text evidence="1">Binds 1 potassium ion per subunit.</text>
</comment>
<keyword evidence="1" id="KW-0630">Potassium</keyword>
<dbReference type="EC" id="5.1.99.6" evidence="1"/>
<dbReference type="InterPro" id="IPR005122">
    <property type="entry name" value="Uracil-DNA_glycosylase-like"/>
</dbReference>
<feature type="compositionally biased region" description="Basic and acidic residues" evidence="2">
    <location>
        <begin position="236"/>
        <end position="257"/>
    </location>
</feature>
<dbReference type="NCBIfam" id="TIGR00197">
    <property type="entry name" value="yjeF_nterm"/>
    <property type="match status" value="1"/>
</dbReference>
<dbReference type="InterPro" id="IPR004443">
    <property type="entry name" value="YjeF_N_dom"/>
</dbReference>
<feature type="compositionally biased region" description="Polar residues" evidence="2">
    <location>
        <begin position="213"/>
        <end position="234"/>
    </location>
</feature>
<dbReference type="Pfam" id="PF03167">
    <property type="entry name" value="UDG"/>
    <property type="match status" value="1"/>
</dbReference>
<dbReference type="Gene3D" id="3.40.470.10">
    <property type="entry name" value="Uracil-DNA glycosylase-like domain"/>
    <property type="match status" value="1"/>
</dbReference>
<dbReference type="Gene3D" id="3.40.50.10260">
    <property type="entry name" value="YjeF N-terminal domain"/>
    <property type="match status" value="1"/>
</dbReference>
<evidence type="ECO:0000256" key="1">
    <source>
        <dbReference type="HAMAP-Rule" id="MF_01966"/>
    </source>
</evidence>
<keyword evidence="4" id="KW-0326">Glycosidase</keyword>
<name>A0A943V167_9ACTN</name>
<feature type="binding site" evidence="1">
    <location>
        <position position="279"/>
    </location>
    <ligand>
        <name>K(+)</name>
        <dbReference type="ChEBI" id="CHEBI:29103"/>
    </ligand>
</feature>
<dbReference type="InterPro" id="IPR036652">
    <property type="entry name" value="YjeF_N_dom_sf"/>
</dbReference>
<evidence type="ECO:0000313" key="5">
    <source>
        <dbReference type="Proteomes" id="UP000727506"/>
    </source>
</evidence>